<accession>A0A7X1FU63</accession>
<dbReference type="EMBL" id="JACLAW010000014">
    <property type="protein sequence ID" value="MBC2667060.1"/>
    <property type="molecule type" value="Genomic_DNA"/>
</dbReference>
<gene>
    <name evidence="1" type="ORF">H7F51_16195</name>
</gene>
<evidence type="ECO:0000313" key="2">
    <source>
        <dbReference type="Proteomes" id="UP000566813"/>
    </source>
</evidence>
<dbReference type="AlphaFoldDB" id="A0A7X1FU63"/>
<evidence type="ECO:0000313" key="1">
    <source>
        <dbReference type="EMBL" id="MBC2667060.1"/>
    </source>
</evidence>
<proteinExistence type="predicted"/>
<reference evidence="1 2" key="1">
    <citation type="submission" date="2020-08" db="EMBL/GenBank/DDBJ databases">
        <title>The genome sequence of type strain Novosphingobium flavum NBRC 111647.</title>
        <authorList>
            <person name="Liu Y."/>
        </authorList>
    </citation>
    <scope>NUCLEOTIDE SEQUENCE [LARGE SCALE GENOMIC DNA]</scope>
    <source>
        <strain evidence="1 2">NBRC 111647</strain>
    </source>
</reference>
<dbReference type="Pfam" id="PF26318">
    <property type="entry name" value="SocB"/>
    <property type="match status" value="1"/>
</dbReference>
<name>A0A7X1FU63_9SPHN</name>
<organism evidence="1 2">
    <name type="scientific">Novosphingobium flavum</name>
    <dbReference type="NCBI Taxonomy" id="1778672"/>
    <lineage>
        <taxon>Bacteria</taxon>
        <taxon>Pseudomonadati</taxon>
        <taxon>Pseudomonadota</taxon>
        <taxon>Alphaproteobacteria</taxon>
        <taxon>Sphingomonadales</taxon>
        <taxon>Sphingomonadaceae</taxon>
        <taxon>Novosphingobium</taxon>
    </lineage>
</organism>
<dbReference type="InterPro" id="IPR059063">
    <property type="entry name" value="SocB"/>
</dbReference>
<protein>
    <submittedName>
        <fullName evidence="1">Uncharacterized protein</fullName>
    </submittedName>
</protein>
<keyword evidence="2" id="KW-1185">Reference proteome</keyword>
<comment type="caution">
    <text evidence="1">The sequence shown here is derived from an EMBL/GenBank/DDBJ whole genome shotgun (WGS) entry which is preliminary data.</text>
</comment>
<dbReference type="Proteomes" id="UP000566813">
    <property type="component" value="Unassembled WGS sequence"/>
</dbReference>
<sequence>MNLPVARQLYDYCAQHKVNALELEGWPISFSVGPKLQAWSPALFVYPDRITIPFVDPRKGKRLTREGIRFIFSIQFHAVRVNNPDYDEVHGEIIQFSKEDGRSIRIIPEDGMRLFSYEELEFMISQTQRMWFDVLTDRQQETRRRAGGTGSLI</sequence>